<dbReference type="SUPFAM" id="SSF89796">
    <property type="entry name" value="CoA-transferase family III (CaiB/BaiF)"/>
    <property type="match status" value="1"/>
</dbReference>
<dbReference type="GO" id="GO:0016740">
    <property type="term" value="F:transferase activity"/>
    <property type="evidence" value="ECO:0007669"/>
    <property type="project" value="UniProtKB-KW"/>
</dbReference>
<dbReference type="EMBL" id="JABBNB010000025">
    <property type="protein sequence ID" value="NMO03619.1"/>
    <property type="molecule type" value="Genomic_DNA"/>
</dbReference>
<evidence type="ECO:0000256" key="2">
    <source>
        <dbReference type="ARBA" id="ARBA00023235"/>
    </source>
</evidence>
<dbReference type="InterPro" id="IPR044855">
    <property type="entry name" value="CoA-Trfase_III_dom3_sf"/>
</dbReference>
<gene>
    <name evidence="4" type="ORF">HH308_20600</name>
</gene>
<protein>
    <submittedName>
        <fullName evidence="4">CoA transferase</fullName>
    </submittedName>
</protein>
<dbReference type="Pfam" id="PF02515">
    <property type="entry name" value="CoA_transf_3"/>
    <property type="match status" value="1"/>
</dbReference>
<keyword evidence="2" id="KW-0413">Isomerase</keyword>
<keyword evidence="5" id="KW-1185">Reference proteome</keyword>
<dbReference type="FunFam" id="3.30.1540.10:FF:000004">
    <property type="entry name" value="Probable alpha-methylacyl-CoA racemase mcr"/>
    <property type="match status" value="1"/>
</dbReference>
<dbReference type="Proteomes" id="UP000550729">
    <property type="component" value="Unassembled WGS sequence"/>
</dbReference>
<dbReference type="GO" id="GO:0016853">
    <property type="term" value="F:isomerase activity"/>
    <property type="evidence" value="ECO:0007669"/>
    <property type="project" value="UniProtKB-KW"/>
</dbReference>
<keyword evidence="4" id="KW-0808">Transferase</keyword>
<dbReference type="AlphaFoldDB" id="A0A848KZ04"/>
<reference evidence="4 5" key="1">
    <citation type="submission" date="2020-04" db="EMBL/GenBank/DDBJ databases">
        <title>Gordonia sp. nov. TBRC 11910.</title>
        <authorList>
            <person name="Suriyachadkun C."/>
        </authorList>
    </citation>
    <scope>NUCLEOTIDE SEQUENCE [LARGE SCALE GENOMIC DNA]</scope>
    <source>
        <strain evidence="4 5">TBRC 11910</strain>
    </source>
</reference>
<accession>A0A848KZ04</accession>
<evidence type="ECO:0000313" key="5">
    <source>
        <dbReference type="Proteomes" id="UP000550729"/>
    </source>
</evidence>
<feature type="region of interest" description="Disordered" evidence="3">
    <location>
        <begin position="328"/>
        <end position="357"/>
    </location>
</feature>
<name>A0A848KZ04_9ACTN</name>
<dbReference type="RefSeq" id="WP_170196125.1">
    <property type="nucleotide sequence ID" value="NZ_JABBNB010000025.1"/>
</dbReference>
<dbReference type="Gene3D" id="3.30.1540.10">
    <property type="entry name" value="formyl-coa transferase, domain 3"/>
    <property type="match status" value="1"/>
</dbReference>
<evidence type="ECO:0000256" key="1">
    <source>
        <dbReference type="ARBA" id="ARBA00008383"/>
    </source>
</evidence>
<dbReference type="Gene3D" id="3.40.50.10540">
    <property type="entry name" value="Crotonobetainyl-coa:carnitine coa-transferase, domain 1"/>
    <property type="match status" value="1"/>
</dbReference>
<evidence type="ECO:0000256" key="3">
    <source>
        <dbReference type="SAM" id="MobiDB-lite"/>
    </source>
</evidence>
<dbReference type="InterPro" id="IPR050509">
    <property type="entry name" value="CoA-transferase_III"/>
</dbReference>
<dbReference type="PANTHER" id="PTHR48228">
    <property type="entry name" value="SUCCINYL-COA--D-CITRAMALATE COA-TRANSFERASE"/>
    <property type="match status" value="1"/>
</dbReference>
<organism evidence="4 5">
    <name type="scientific">Gordonia asplenii</name>
    <dbReference type="NCBI Taxonomy" id="2725283"/>
    <lineage>
        <taxon>Bacteria</taxon>
        <taxon>Bacillati</taxon>
        <taxon>Actinomycetota</taxon>
        <taxon>Actinomycetes</taxon>
        <taxon>Mycobacteriales</taxon>
        <taxon>Gordoniaceae</taxon>
        <taxon>Gordonia</taxon>
    </lineage>
</organism>
<dbReference type="PANTHER" id="PTHR48228:SF5">
    <property type="entry name" value="ALPHA-METHYLACYL-COA RACEMASE"/>
    <property type="match status" value="1"/>
</dbReference>
<sequence>MTGPLHGLRVVELAAIGPVPHAAMILAGLGADVVHVARKQGGGLDLSGGKPDFLFRNRRTIITDLRDPDDHAVILDLVQTADVLLEGMRPGTAERLGLGPDDCAAVNPRLIYGRMTGWGQTGELAPLAGHDLNYISMTGVLDAIGRPGEKPTVPLNMIGDFGGGSMFLIAGVLAALFERERSGLGQVVDAAMVDGASALAQALWALRGYGAWKPRRGSNLIDGGTPYYDTYECADGGYVAVGSIEPPFYAALLRGLELDPQTIPDRSDEAMWPALRDLFTETFRRRTRDEWAVVFAGTDACVTPVLTLDEVAGDSYLRARGTVIDVGGVPQAAPAPRFSRTPTDVPSPPSPHDQRAAVLRDWVRTSAGRPSDSAPRP</sequence>
<comment type="caution">
    <text evidence="4">The sequence shown here is derived from an EMBL/GenBank/DDBJ whole genome shotgun (WGS) entry which is preliminary data.</text>
</comment>
<comment type="similarity">
    <text evidence="1">Belongs to the CoA-transferase III family.</text>
</comment>
<dbReference type="InterPro" id="IPR003673">
    <property type="entry name" value="CoA-Trfase_fam_III"/>
</dbReference>
<dbReference type="InterPro" id="IPR023606">
    <property type="entry name" value="CoA-Trfase_III_dom_1_sf"/>
</dbReference>
<evidence type="ECO:0000313" key="4">
    <source>
        <dbReference type="EMBL" id="NMO03619.1"/>
    </source>
</evidence>
<proteinExistence type="inferred from homology"/>